<dbReference type="Gene3D" id="1.20.1280.50">
    <property type="match status" value="1"/>
</dbReference>
<gene>
    <name evidence="2" type="ORF">A4A49_11861</name>
</gene>
<name>A0A314L005_NICAT</name>
<evidence type="ECO:0000259" key="1">
    <source>
        <dbReference type="SMART" id="SM00256"/>
    </source>
</evidence>
<dbReference type="SMART" id="SM00256">
    <property type="entry name" value="FBOX"/>
    <property type="match status" value="1"/>
</dbReference>
<evidence type="ECO:0000313" key="3">
    <source>
        <dbReference type="Proteomes" id="UP000187609"/>
    </source>
</evidence>
<reference evidence="2" key="1">
    <citation type="submission" date="2016-11" db="EMBL/GenBank/DDBJ databases">
        <title>The genome of Nicotiana attenuata.</title>
        <authorList>
            <person name="Xu S."/>
            <person name="Brockmoeller T."/>
            <person name="Gaquerel E."/>
            <person name="Navarro A."/>
            <person name="Kuhl H."/>
            <person name="Gase K."/>
            <person name="Ling Z."/>
            <person name="Zhou W."/>
            <person name="Kreitzer C."/>
            <person name="Stanke M."/>
            <person name="Tang H."/>
            <person name="Lyons E."/>
            <person name="Pandey P."/>
            <person name="Pandey S.P."/>
            <person name="Timmermann B."/>
            <person name="Baldwin I.T."/>
        </authorList>
    </citation>
    <scope>NUCLEOTIDE SEQUENCE [LARGE SCALE GENOMIC DNA]</scope>
    <source>
        <strain evidence="2">UT</strain>
    </source>
</reference>
<dbReference type="InterPro" id="IPR050796">
    <property type="entry name" value="SCF_F-box_component"/>
</dbReference>
<dbReference type="AlphaFoldDB" id="A0A314L005"/>
<evidence type="ECO:0000313" key="2">
    <source>
        <dbReference type="EMBL" id="OIT34802.1"/>
    </source>
</evidence>
<feature type="domain" description="F-box" evidence="1">
    <location>
        <begin position="11"/>
        <end position="51"/>
    </location>
</feature>
<accession>A0A314L005</accession>
<dbReference type="InterPro" id="IPR036047">
    <property type="entry name" value="F-box-like_dom_sf"/>
</dbReference>
<sequence length="168" mass="19177">MATSDNDGRPFPEDVAMEILTRLPVKSLLRFKCVGKSWYETITSPIFVKEHMNRKSPQILIYNHSAPDYAPPIYFISVSDAGAIKYPLDYLRGFRGMTYLLGSVDGLFLLEREIDDSIYDISLSLWNPATREVRPLPAANFELKPSFTQMDRQFGFGLDPITNDYKVV</sequence>
<dbReference type="Gramene" id="OIT34802">
    <property type="protein sequence ID" value="OIT34802"/>
    <property type="gene ID" value="A4A49_11861"/>
</dbReference>
<dbReference type="PANTHER" id="PTHR31672">
    <property type="entry name" value="BNACNNG10540D PROTEIN"/>
    <property type="match status" value="1"/>
</dbReference>
<dbReference type="SMR" id="A0A314L005"/>
<organism evidence="2 3">
    <name type="scientific">Nicotiana attenuata</name>
    <name type="common">Coyote tobacco</name>
    <dbReference type="NCBI Taxonomy" id="49451"/>
    <lineage>
        <taxon>Eukaryota</taxon>
        <taxon>Viridiplantae</taxon>
        <taxon>Streptophyta</taxon>
        <taxon>Embryophyta</taxon>
        <taxon>Tracheophyta</taxon>
        <taxon>Spermatophyta</taxon>
        <taxon>Magnoliopsida</taxon>
        <taxon>eudicotyledons</taxon>
        <taxon>Gunneridae</taxon>
        <taxon>Pentapetalae</taxon>
        <taxon>asterids</taxon>
        <taxon>lamiids</taxon>
        <taxon>Solanales</taxon>
        <taxon>Solanaceae</taxon>
        <taxon>Nicotianoideae</taxon>
        <taxon>Nicotianeae</taxon>
        <taxon>Nicotiana</taxon>
    </lineage>
</organism>
<dbReference type="CDD" id="cd22157">
    <property type="entry name" value="F-box_AtFBW1-like"/>
    <property type="match status" value="1"/>
</dbReference>
<dbReference type="STRING" id="49451.A0A314L005"/>
<proteinExistence type="predicted"/>
<comment type="caution">
    <text evidence="2">The sequence shown here is derived from an EMBL/GenBank/DDBJ whole genome shotgun (WGS) entry which is preliminary data.</text>
</comment>
<dbReference type="PANTHER" id="PTHR31672:SF13">
    <property type="entry name" value="F-BOX PROTEIN CPR30-LIKE"/>
    <property type="match status" value="1"/>
</dbReference>
<dbReference type="EMBL" id="MJEQ01000654">
    <property type="protein sequence ID" value="OIT34802.1"/>
    <property type="molecule type" value="Genomic_DNA"/>
</dbReference>
<dbReference type="OrthoDB" id="1304908at2759"/>
<dbReference type="Proteomes" id="UP000187609">
    <property type="component" value="Unassembled WGS sequence"/>
</dbReference>
<protein>
    <submittedName>
        <fullName evidence="2">F-boxkelch-repeat protein</fullName>
    </submittedName>
</protein>
<dbReference type="Pfam" id="PF00646">
    <property type="entry name" value="F-box"/>
    <property type="match status" value="1"/>
</dbReference>
<dbReference type="KEGG" id="nau:109244213"/>
<dbReference type="SUPFAM" id="SSF81383">
    <property type="entry name" value="F-box domain"/>
    <property type="match status" value="1"/>
</dbReference>
<dbReference type="InterPro" id="IPR001810">
    <property type="entry name" value="F-box_dom"/>
</dbReference>
<keyword evidence="3" id="KW-1185">Reference proteome</keyword>